<evidence type="ECO:0000256" key="1">
    <source>
        <dbReference type="SAM" id="MobiDB-lite"/>
    </source>
</evidence>
<sequence>MVIRPAYVPKGRPSKYFSKSRRGLGYASSSSELCCNISEDSGGARSDDQSSTSSAWDSDVSVGDLFKDLIVNMATTDPTKIMEDEQVPLYDEAWDHRVSAQWNGRFEQRKPPTKDKILQINMGNEANLKPIFISDSLPSWEKENLISLIREYIDVFALNYEDMPGLDPRIAMQRLNISPDAKPVKQQQRRFHPQIMEAIESEVKKLIKSGFIREEQHPDWVANIVSVLKKNDKIRICIDFRDLNTACPKDEFPLPITDVIIDNTCEFERMSFMDGFLGYNQIKMYPPNHTCCFPDEPHTGLHDTTRCLKLVPG</sequence>
<dbReference type="PANTHER" id="PTHR24559">
    <property type="entry name" value="TRANSPOSON TY3-I GAG-POL POLYPROTEIN"/>
    <property type="match status" value="1"/>
</dbReference>
<dbReference type="PANTHER" id="PTHR24559:SF439">
    <property type="entry name" value="RETROTRANSPOSON, UNCLASSIFIED-LIKE PROTEIN"/>
    <property type="match status" value="1"/>
</dbReference>
<dbReference type="Gene3D" id="3.10.10.10">
    <property type="entry name" value="HIV Type 1 Reverse Transcriptase, subunit A, domain 1"/>
    <property type="match status" value="1"/>
</dbReference>
<gene>
    <name evidence="2" type="ORF">20.t00050</name>
</gene>
<dbReference type="EMBL" id="AC183436">
    <property type="protein sequence ID" value="ABD63198.1"/>
    <property type="molecule type" value="Genomic_DNA"/>
</dbReference>
<proteinExistence type="predicted"/>
<feature type="region of interest" description="Disordered" evidence="1">
    <location>
        <begin position="38"/>
        <end position="57"/>
    </location>
</feature>
<dbReference type="SUPFAM" id="SSF56672">
    <property type="entry name" value="DNA/RNA polymerases"/>
    <property type="match status" value="1"/>
</dbReference>
<dbReference type="InterPro" id="IPR043502">
    <property type="entry name" value="DNA/RNA_pol_sf"/>
</dbReference>
<dbReference type="AlphaFoldDB" id="Q2AA16"/>
<name>Q2AA16_ASPOF</name>
<accession>Q2AA16</accession>
<evidence type="ECO:0000313" key="2">
    <source>
        <dbReference type="EMBL" id="ABD63198.1"/>
    </source>
</evidence>
<protein>
    <submittedName>
        <fullName evidence="2">Gag/pol polyprotein, related</fullName>
    </submittedName>
</protein>
<organism evidence="2">
    <name type="scientific">Asparagus officinalis</name>
    <name type="common">Garden asparagus</name>
    <dbReference type="NCBI Taxonomy" id="4686"/>
    <lineage>
        <taxon>Eukaryota</taxon>
        <taxon>Viridiplantae</taxon>
        <taxon>Streptophyta</taxon>
        <taxon>Embryophyta</taxon>
        <taxon>Tracheophyta</taxon>
        <taxon>Spermatophyta</taxon>
        <taxon>Magnoliopsida</taxon>
        <taxon>Liliopsida</taxon>
        <taxon>Asparagales</taxon>
        <taxon>Asparagaceae</taxon>
        <taxon>Asparagoideae</taxon>
        <taxon>Asparagus</taxon>
    </lineage>
</organism>
<reference evidence="2" key="1">
    <citation type="submission" date="2006-03" db="EMBL/GenBank/DDBJ databases">
        <title>Comparative Sequence and Genetic Analyses of Asparagus BACs Reveal No Microsynteny with Onion or Rice.</title>
        <authorList>
            <person name="Jernej J."/>
            <person name="Telgmann A."/>
            <person name="Jung C."/>
            <person name="Cheung F."/>
            <person name="Havey M.J."/>
            <person name="Town C.D."/>
        </authorList>
    </citation>
    <scope>NUCLEOTIDE SEQUENCE</scope>
</reference>
<dbReference type="InterPro" id="IPR053134">
    <property type="entry name" value="RNA-dir_DNA_polymerase"/>
</dbReference>